<evidence type="ECO:0000259" key="1">
    <source>
        <dbReference type="PROSITE" id="PS50994"/>
    </source>
</evidence>
<dbReference type="PATRIC" id="fig|1423740.3.peg.1015"/>
<dbReference type="SUPFAM" id="SSF53098">
    <property type="entry name" value="Ribonuclease H-like"/>
    <property type="match status" value="1"/>
</dbReference>
<sequence length="206" mass="24423">MRNMGIKAHYVKPWTTTTRDSEYSDQLLNYLDEHFNPETPNTRWCIDTTYIPIRNGFAYLTSIMDLYSRKIIAWDLSDNLEVANVIPLIERAKRLRGITQPLIMHSDRGSQFTSDAYKAVTAEFKLSYSKKAYPWDNACIESFHALIKREWLNQFDIRSYQEARRLVFEYIEAFYNNVRIHSHCDYTSPKDFEDNYYDNQALIQVA</sequence>
<evidence type="ECO:0000313" key="3">
    <source>
        <dbReference type="Proteomes" id="UP000051048"/>
    </source>
</evidence>
<dbReference type="Pfam" id="PF13333">
    <property type="entry name" value="rve_2"/>
    <property type="match status" value="1"/>
</dbReference>
<dbReference type="InterPro" id="IPR050900">
    <property type="entry name" value="Transposase_IS3/IS150/IS904"/>
</dbReference>
<gene>
    <name evidence="2" type="ORF">FC36_GL000946</name>
</gene>
<dbReference type="STRING" id="1423740.FC36_GL000946"/>
<dbReference type="AlphaFoldDB" id="A0A0R1TC49"/>
<reference evidence="2 3" key="1">
    <citation type="journal article" date="2015" name="Genome Announc.">
        <title>Expanding the biotechnology potential of lactobacilli through comparative genomics of 213 strains and associated genera.</title>
        <authorList>
            <person name="Sun Z."/>
            <person name="Harris H.M."/>
            <person name="McCann A."/>
            <person name="Guo C."/>
            <person name="Argimon S."/>
            <person name="Zhang W."/>
            <person name="Yang X."/>
            <person name="Jeffery I.B."/>
            <person name="Cooney J.C."/>
            <person name="Kagawa T.F."/>
            <person name="Liu W."/>
            <person name="Song Y."/>
            <person name="Salvetti E."/>
            <person name="Wrobel A."/>
            <person name="Rasinkangas P."/>
            <person name="Parkhill J."/>
            <person name="Rea M.C."/>
            <person name="O'Sullivan O."/>
            <person name="Ritari J."/>
            <person name="Douillard F.P."/>
            <person name="Paul Ross R."/>
            <person name="Yang R."/>
            <person name="Briner A.E."/>
            <person name="Felis G.E."/>
            <person name="de Vos W.M."/>
            <person name="Barrangou R."/>
            <person name="Klaenhammer T.R."/>
            <person name="Caufield P.W."/>
            <person name="Cui Y."/>
            <person name="Zhang H."/>
            <person name="O'Toole P.W."/>
        </authorList>
    </citation>
    <scope>NUCLEOTIDE SEQUENCE [LARGE SCALE GENOMIC DNA]</scope>
    <source>
        <strain evidence="2 3">DSM 15833</strain>
    </source>
</reference>
<dbReference type="NCBIfam" id="NF033516">
    <property type="entry name" value="transpos_IS3"/>
    <property type="match status" value="1"/>
</dbReference>
<name>A0A0R1TC49_9LACO</name>
<dbReference type="GO" id="GO:0015074">
    <property type="term" value="P:DNA integration"/>
    <property type="evidence" value="ECO:0007669"/>
    <property type="project" value="InterPro"/>
</dbReference>
<dbReference type="Proteomes" id="UP000051048">
    <property type="component" value="Unassembled WGS sequence"/>
</dbReference>
<comment type="caution">
    <text evidence="2">The sequence shown here is derived from an EMBL/GenBank/DDBJ whole genome shotgun (WGS) entry which is preliminary data.</text>
</comment>
<dbReference type="PANTHER" id="PTHR46889">
    <property type="entry name" value="TRANSPOSASE INSF FOR INSERTION SEQUENCE IS3B-RELATED"/>
    <property type="match status" value="1"/>
</dbReference>
<dbReference type="InterPro" id="IPR001584">
    <property type="entry name" value="Integrase_cat-core"/>
</dbReference>
<accession>A0A0R1TC49</accession>
<dbReference type="Pfam" id="PF00665">
    <property type="entry name" value="rve"/>
    <property type="match status" value="1"/>
</dbReference>
<protein>
    <submittedName>
        <fullName evidence="2">Integrase</fullName>
    </submittedName>
</protein>
<evidence type="ECO:0000313" key="2">
    <source>
        <dbReference type="EMBL" id="KRL78925.1"/>
    </source>
</evidence>
<dbReference type="GO" id="GO:0003676">
    <property type="term" value="F:nucleic acid binding"/>
    <property type="evidence" value="ECO:0007669"/>
    <property type="project" value="InterPro"/>
</dbReference>
<dbReference type="Gene3D" id="3.30.420.10">
    <property type="entry name" value="Ribonuclease H-like superfamily/Ribonuclease H"/>
    <property type="match status" value="1"/>
</dbReference>
<dbReference type="InterPro" id="IPR048020">
    <property type="entry name" value="Transpos_IS3"/>
</dbReference>
<proteinExistence type="predicted"/>
<feature type="domain" description="Integrase catalytic" evidence="1">
    <location>
        <begin position="36"/>
        <end position="196"/>
    </location>
</feature>
<dbReference type="EMBL" id="AZFH01000135">
    <property type="protein sequence ID" value="KRL78925.1"/>
    <property type="molecule type" value="Genomic_DNA"/>
</dbReference>
<dbReference type="PANTHER" id="PTHR46889:SF4">
    <property type="entry name" value="TRANSPOSASE INSO FOR INSERTION SEQUENCE ELEMENT IS911B-RELATED"/>
    <property type="match status" value="1"/>
</dbReference>
<dbReference type="PROSITE" id="PS50994">
    <property type="entry name" value="INTEGRASE"/>
    <property type="match status" value="1"/>
</dbReference>
<dbReference type="InterPro" id="IPR012337">
    <property type="entry name" value="RNaseH-like_sf"/>
</dbReference>
<dbReference type="InterPro" id="IPR036397">
    <property type="entry name" value="RNaseH_sf"/>
</dbReference>
<organism evidence="2 3">
    <name type="scientific">Ligilactobacillus equi DSM 15833 = JCM 10991</name>
    <dbReference type="NCBI Taxonomy" id="1423740"/>
    <lineage>
        <taxon>Bacteria</taxon>
        <taxon>Bacillati</taxon>
        <taxon>Bacillota</taxon>
        <taxon>Bacilli</taxon>
        <taxon>Lactobacillales</taxon>
        <taxon>Lactobacillaceae</taxon>
        <taxon>Ligilactobacillus</taxon>
    </lineage>
</organism>